<comment type="caution">
    <text evidence="1">The sequence shown here is derived from an EMBL/GenBank/DDBJ whole genome shotgun (WGS) entry which is preliminary data.</text>
</comment>
<organism evidence="1 2">
    <name type="scientific">Brachybacterium tyrofermentans</name>
    <dbReference type="NCBI Taxonomy" id="47848"/>
    <lineage>
        <taxon>Bacteria</taxon>
        <taxon>Bacillati</taxon>
        <taxon>Actinomycetota</taxon>
        <taxon>Actinomycetes</taxon>
        <taxon>Micrococcales</taxon>
        <taxon>Dermabacteraceae</taxon>
        <taxon>Brachybacterium</taxon>
    </lineage>
</organism>
<keyword evidence="2" id="KW-1185">Reference proteome</keyword>
<sequence length="284" mass="29920">MSATTLLVGCGRVGIRVGELLHARGRAVDGDGEVDGGSEIAGLRRDPSTLPLAFTPITADLSEPLPSALPAVDAMVITLTPSVAASYREPLQHLAAALPAAPRRTVFVSSTRVLEGYDSSRPLTESDPARPRSERAHVLLDGEQAARELFGASILRPAGIYGPGRDHLIRAVLEGRPVEHGRHTNRIHEVDLARAVVTLLGTPDPPELLHAVDGVPSTLGEVVTHIARRLGKPAPPRKEPDTGVGTVLDGTALLDLLGSLEVPDFRAGYDEMIDGSPPPRADAP</sequence>
<dbReference type="InterPro" id="IPR036291">
    <property type="entry name" value="NAD(P)-bd_dom_sf"/>
</dbReference>
<dbReference type="RefSeq" id="WP_343926690.1">
    <property type="nucleotide sequence ID" value="NZ_BAAAIR010000105.1"/>
</dbReference>
<dbReference type="Proteomes" id="UP001595937">
    <property type="component" value="Unassembled WGS sequence"/>
</dbReference>
<dbReference type="InterPro" id="IPR051783">
    <property type="entry name" value="NAD(P)-dependent_oxidoreduct"/>
</dbReference>
<dbReference type="GeneID" id="303299408"/>
<dbReference type="PANTHER" id="PTHR48079:SF6">
    <property type="entry name" value="NAD(P)-BINDING DOMAIN-CONTAINING PROTEIN-RELATED"/>
    <property type="match status" value="1"/>
</dbReference>
<dbReference type="Gene3D" id="3.40.50.720">
    <property type="entry name" value="NAD(P)-binding Rossmann-like Domain"/>
    <property type="match status" value="1"/>
</dbReference>
<gene>
    <name evidence="1" type="ORF">ACFPK8_15720</name>
</gene>
<name>A0ABW0FKQ0_9MICO</name>
<evidence type="ECO:0000313" key="2">
    <source>
        <dbReference type="Proteomes" id="UP001595937"/>
    </source>
</evidence>
<evidence type="ECO:0000313" key="1">
    <source>
        <dbReference type="EMBL" id="MFC5298960.1"/>
    </source>
</evidence>
<accession>A0ABW0FKQ0</accession>
<reference evidence="2" key="1">
    <citation type="journal article" date="2019" name="Int. J. Syst. Evol. Microbiol.">
        <title>The Global Catalogue of Microorganisms (GCM) 10K type strain sequencing project: providing services to taxonomists for standard genome sequencing and annotation.</title>
        <authorList>
            <consortium name="The Broad Institute Genomics Platform"/>
            <consortium name="The Broad Institute Genome Sequencing Center for Infectious Disease"/>
            <person name="Wu L."/>
            <person name="Ma J."/>
        </authorList>
    </citation>
    <scope>NUCLEOTIDE SEQUENCE [LARGE SCALE GENOMIC DNA]</scope>
    <source>
        <strain evidence="2">CGMCC 1.16455</strain>
    </source>
</reference>
<dbReference type="PANTHER" id="PTHR48079">
    <property type="entry name" value="PROTEIN YEEZ"/>
    <property type="match status" value="1"/>
</dbReference>
<dbReference type="SUPFAM" id="SSF51735">
    <property type="entry name" value="NAD(P)-binding Rossmann-fold domains"/>
    <property type="match status" value="1"/>
</dbReference>
<protein>
    <submittedName>
        <fullName evidence="1">SDR family NAD(P)-dependent oxidoreductase</fullName>
    </submittedName>
</protein>
<proteinExistence type="predicted"/>
<dbReference type="EMBL" id="JBHSLN010000084">
    <property type="protein sequence ID" value="MFC5298960.1"/>
    <property type="molecule type" value="Genomic_DNA"/>
</dbReference>